<evidence type="ECO:0000259" key="1">
    <source>
        <dbReference type="Pfam" id="PF00027"/>
    </source>
</evidence>
<dbReference type="CDD" id="cd00038">
    <property type="entry name" value="CAP_ED"/>
    <property type="match status" value="1"/>
</dbReference>
<gene>
    <name evidence="2" type="ORF">AU378_01135</name>
</gene>
<dbReference type="Gene3D" id="2.60.120.10">
    <property type="entry name" value="Jelly Rolls"/>
    <property type="match status" value="1"/>
</dbReference>
<evidence type="ECO:0000313" key="3">
    <source>
        <dbReference type="Proteomes" id="UP000070513"/>
    </source>
</evidence>
<dbReference type="EMBL" id="LPUR01000001">
    <property type="protein sequence ID" value="KXH84393.1"/>
    <property type="molecule type" value="Genomic_DNA"/>
</dbReference>
<reference evidence="2 3" key="2">
    <citation type="journal article" date="2016" name="Genome Announc.">
        <title>Draft Genome Sequence of a Biocontrol Rhizobacterium, Chryseobacterium kwangjuense Strain KJ1R5, Isolated from Pepper (Capsicum annuum).</title>
        <authorList>
            <person name="Jeong J.J."/>
            <person name="Park H."/>
            <person name="Park B.H."/>
            <person name="Mannaa M."/>
            <person name="Sang M.K."/>
            <person name="Choi I.G."/>
            <person name="Kim K.D."/>
        </authorList>
    </citation>
    <scope>NUCLEOTIDE SEQUENCE [LARGE SCALE GENOMIC DNA]</scope>
    <source>
        <strain evidence="2 3">KJ1R5</strain>
    </source>
</reference>
<dbReference type="AlphaFoldDB" id="A0A135WHL5"/>
<proteinExistence type="predicted"/>
<dbReference type="InterPro" id="IPR014710">
    <property type="entry name" value="RmlC-like_jellyroll"/>
</dbReference>
<reference evidence="3" key="1">
    <citation type="submission" date="2015-12" db="EMBL/GenBank/DDBJ databases">
        <title>Genome sequence of a biocontrol rhizobacterium Chryseobacterium kwangjuense strain KJ1R5 isolated from pepper (Capsicum annuum L.).</title>
        <authorList>
            <person name="Jeong J.-J."/>
            <person name="Park H."/>
            <person name="Mannaa M."/>
            <person name="Sang M.K."/>
            <person name="Choi I.-G."/>
            <person name="Kim K.D."/>
        </authorList>
    </citation>
    <scope>NUCLEOTIDE SEQUENCE [LARGE SCALE GENOMIC DNA]</scope>
    <source>
        <strain evidence="3">KJ1R5</strain>
    </source>
</reference>
<dbReference type="Pfam" id="PF00027">
    <property type="entry name" value="cNMP_binding"/>
    <property type="match status" value="1"/>
</dbReference>
<name>A0A135WHL5_9FLAO</name>
<evidence type="ECO:0000313" key="2">
    <source>
        <dbReference type="EMBL" id="KXH84393.1"/>
    </source>
</evidence>
<dbReference type="SUPFAM" id="SSF51206">
    <property type="entry name" value="cAMP-binding domain-like"/>
    <property type="match status" value="1"/>
</dbReference>
<protein>
    <submittedName>
        <fullName evidence="2">Cyclic nucleotide-binding protein</fullName>
    </submittedName>
</protein>
<dbReference type="OrthoDB" id="1092431at2"/>
<dbReference type="InterPro" id="IPR000595">
    <property type="entry name" value="cNMP-bd_dom"/>
</dbReference>
<feature type="domain" description="Cyclic nucleotide-binding" evidence="1">
    <location>
        <begin position="33"/>
        <end position="117"/>
    </location>
</feature>
<dbReference type="InterPro" id="IPR018490">
    <property type="entry name" value="cNMP-bd_dom_sf"/>
</dbReference>
<dbReference type="Proteomes" id="UP000070513">
    <property type="component" value="Unassembled WGS sequence"/>
</dbReference>
<sequence length="195" mass="23366">MSKEIIPLISYFKSFIPLSKEEIKALNERVTERRIKRKQFILQEHEVCRYYTFVVSGCFKMYSVDKDGTEHNLQFASENDWIVDIDSFHNKKPSKLYIAALENAVVLQIEKNDLWYLYTYFPKFDRNFRVIIEYKFIELQNRMLQNISATGDEKYEFFLKQYPQLANRLSNTQIASYLGITPQFLSKIRAKRIRN</sequence>
<comment type="caution">
    <text evidence="2">The sequence shown here is derived from an EMBL/GenBank/DDBJ whole genome shotgun (WGS) entry which is preliminary data.</text>
</comment>
<dbReference type="RefSeq" id="WP_062647117.1">
    <property type="nucleotide sequence ID" value="NZ_LPUR01000001.1"/>
</dbReference>
<accession>A0A135WHL5</accession>
<organism evidence="2 3">
    <name type="scientific">Chryseobacterium kwangjuense</name>
    <dbReference type="NCBI Taxonomy" id="267125"/>
    <lineage>
        <taxon>Bacteria</taxon>
        <taxon>Pseudomonadati</taxon>
        <taxon>Bacteroidota</taxon>
        <taxon>Flavobacteriia</taxon>
        <taxon>Flavobacteriales</taxon>
        <taxon>Weeksellaceae</taxon>
        <taxon>Chryseobacterium group</taxon>
        <taxon>Chryseobacterium</taxon>
    </lineage>
</organism>